<dbReference type="RefSeq" id="WP_021622927.1">
    <property type="nucleotide sequence ID" value="NZ_KE952842.1"/>
</dbReference>
<keyword evidence="1" id="KW-0812">Transmembrane</keyword>
<reference evidence="2 3" key="1">
    <citation type="submission" date="2013-08" db="EMBL/GenBank/DDBJ databases">
        <authorList>
            <person name="Weinstock G."/>
            <person name="Sodergren E."/>
            <person name="Wylie T."/>
            <person name="Fulton L."/>
            <person name="Fulton R."/>
            <person name="Fronick C."/>
            <person name="O'Laughlin M."/>
            <person name="Godfrey J."/>
            <person name="Miner T."/>
            <person name="Herter B."/>
            <person name="Appelbaum E."/>
            <person name="Cordes M."/>
            <person name="Lek S."/>
            <person name="Wollam A."/>
            <person name="Pepin K.H."/>
            <person name="Palsikar V.B."/>
            <person name="Mitreva M."/>
            <person name="Wilson R.K."/>
        </authorList>
    </citation>
    <scope>NUCLEOTIDE SEQUENCE [LARGE SCALE GENOMIC DNA]</scope>
    <source>
        <strain evidence="2 3">ATCC 12856</strain>
    </source>
</reference>
<dbReference type="AlphaFoldDB" id="U1Y776"/>
<proteinExistence type="predicted"/>
<evidence type="ECO:0000313" key="2">
    <source>
        <dbReference type="EMBL" id="ERI08027.1"/>
    </source>
</evidence>
<dbReference type="EMBL" id="AWSJ01000232">
    <property type="protein sequence ID" value="ERI08027.1"/>
    <property type="molecule type" value="Genomic_DNA"/>
</dbReference>
<feature type="non-terminal residue" evidence="2">
    <location>
        <position position="1"/>
    </location>
</feature>
<keyword evidence="1" id="KW-0472">Membrane</keyword>
<gene>
    <name evidence="2" type="ORF">HMPREF0083_03868</name>
</gene>
<feature type="transmembrane region" description="Helical" evidence="1">
    <location>
        <begin position="44"/>
        <end position="64"/>
    </location>
</feature>
<dbReference type="HOGENOM" id="CLU_2854685_0_0_9"/>
<comment type="caution">
    <text evidence="2">The sequence shown here is derived from an EMBL/GenBank/DDBJ whole genome shotgun (WGS) entry which is preliminary data.</text>
</comment>
<evidence type="ECO:0000256" key="1">
    <source>
        <dbReference type="SAM" id="Phobius"/>
    </source>
</evidence>
<dbReference type="GeneID" id="92842309"/>
<accession>U1Y776</accession>
<name>U1Y776_ANEAE</name>
<dbReference type="Proteomes" id="UP000016511">
    <property type="component" value="Unassembled WGS sequence"/>
</dbReference>
<evidence type="ECO:0000313" key="3">
    <source>
        <dbReference type="Proteomes" id="UP000016511"/>
    </source>
</evidence>
<keyword evidence="3" id="KW-1185">Reference proteome</keyword>
<keyword evidence="1" id="KW-1133">Transmembrane helix</keyword>
<sequence length="65" mass="7827">FFHLMDNQQACSNIHNTCFLKRKSRTWYHKQRTNTNIKEQGETVSPLALFYNITLSFFILHAFFQ</sequence>
<organism evidence="2 3">
    <name type="scientific">Aneurinibacillus aneurinilyticus ATCC 12856</name>
    <dbReference type="NCBI Taxonomy" id="649747"/>
    <lineage>
        <taxon>Bacteria</taxon>
        <taxon>Bacillati</taxon>
        <taxon>Bacillota</taxon>
        <taxon>Bacilli</taxon>
        <taxon>Bacillales</taxon>
        <taxon>Paenibacillaceae</taxon>
        <taxon>Aneurinibacillus group</taxon>
        <taxon>Aneurinibacillus</taxon>
    </lineage>
</organism>
<protein>
    <submittedName>
        <fullName evidence="2">Uncharacterized protein</fullName>
    </submittedName>
</protein>